<reference evidence="3 4" key="1">
    <citation type="journal article" date="2023" name="Mol. Biol. Evol.">
        <title>Genomics of Secondarily Temperate Adaptation in the Only Non-Antarctic Icefish.</title>
        <authorList>
            <person name="Rivera-Colon A.G."/>
            <person name="Rayamajhi N."/>
            <person name="Minhas B.F."/>
            <person name="Madrigal G."/>
            <person name="Bilyk K.T."/>
            <person name="Yoon V."/>
            <person name="Hune M."/>
            <person name="Gregory S."/>
            <person name="Cheng C.H.C."/>
            <person name="Catchen J.M."/>
        </authorList>
    </citation>
    <scope>NUCLEOTIDE SEQUENCE [LARGE SCALE GENOMIC DNA]</scope>
    <source>
        <tissue evidence="3">White muscle</tissue>
    </source>
</reference>
<feature type="domain" description="Pyrin" evidence="2">
    <location>
        <begin position="1"/>
        <end position="97"/>
    </location>
</feature>
<dbReference type="EMBL" id="JAURVH010001525">
    <property type="protein sequence ID" value="KAK5917625.1"/>
    <property type="molecule type" value="Genomic_DNA"/>
</dbReference>
<dbReference type="Pfam" id="PF02758">
    <property type="entry name" value="PYRIN"/>
    <property type="match status" value="1"/>
</dbReference>
<feature type="compositionally biased region" description="Acidic residues" evidence="1">
    <location>
        <begin position="109"/>
        <end position="132"/>
    </location>
</feature>
<dbReference type="InterPro" id="IPR011029">
    <property type="entry name" value="DEATH-like_dom_sf"/>
</dbReference>
<dbReference type="Gene3D" id="1.10.533.10">
    <property type="entry name" value="Death Domain, Fas"/>
    <property type="match status" value="1"/>
</dbReference>
<dbReference type="SUPFAM" id="SSF47986">
    <property type="entry name" value="DEATH domain"/>
    <property type="match status" value="1"/>
</dbReference>
<organism evidence="3 4">
    <name type="scientific">Champsocephalus gunnari</name>
    <name type="common">Mackerel icefish</name>
    <dbReference type="NCBI Taxonomy" id="52237"/>
    <lineage>
        <taxon>Eukaryota</taxon>
        <taxon>Metazoa</taxon>
        <taxon>Chordata</taxon>
        <taxon>Craniata</taxon>
        <taxon>Vertebrata</taxon>
        <taxon>Euteleostomi</taxon>
        <taxon>Actinopterygii</taxon>
        <taxon>Neopterygii</taxon>
        <taxon>Teleostei</taxon>
        <taxon>Neoteleostei</taxon>
        <taxon>Acanthomorphata</taxon>
        <taxon>Eupercaria</taxon>
        <taxon>Perciformes</taxon>
        <taxon>Notothenioidei</taxon>
        <taxon>Channichthyidae</taxon>
        <taxon>Champsocephalus</taxon>
    </lineage>
</organism>
<dbReference type="InterPro" id="IPR004020">
    <property type="entry name" value="DAPIN"/>
</dbReference>
<gene>
    <name evidence="3" type="ORF">CgunFtcFv8_002457</name>
</gene>
<evidence type="ECO:0000313" key="4">
    <source>
        <dbReference type="Proteomes" id="UP001331515"/>
    </source>
</evidence>
<sequence length="132" mass="15613">MDLRELETEWRSVLSSILDELTENQFRKLVSNLEEIPQGRREGRPSDEITSLIIQYYGTEESIELIDDLMEKLPRKDAVVQQPLKEMKDDLKKFQEQNQGGKRVPLHEDEGEEEDEDDEEDEEDEEDEDEED</sequence>
<feature type="region of interest" description="Disordered" evidence="1">
    <location>
        <begin position="87"/>
        <end position="132"/>
    </location>
</feature>
<accession>A0AAN8DBY9</accession>
<dbReference type="Proteomes" id="UP001331515">
    <property type="component" value="Unassembled WGS sequence"/>
</dbReference>
<dbReference type="PROSITE" id="PS50824">
    <property type="entry name" value="DAPIN"/>
    <property type="match status" value="1"/>
</dbReference>
<keyword evidence="4" id="KW-1185">Reference proteome</keyword>
<protein>
    <recommendedName>
        <fullName evidence="2">Pyrin domain-containing protein</fullName>
    </recommendedName>
</protein>
<evidence type="ECO:0000256" key="1">
    <source>
        <dbReference type="SAM" id="MobiDB-lite"/>
    </source>
</evidence>
<proteinExistence type="predicted"/>
<name>A0AAN8DBY9_CHAGU</name>
<evidence type="ECO:0000259" key="2">
    <source>
        <dbReference type="PROSITE" id="PS50824"/>
    </source>
</evidence>
<evidence type="ECO:0000313" key="3">
    <source>
        <dbReference type="EMBL" id="KAK5917625.1"/>
    </source>
</evidence>
<dbReference type="AlphaFoldDB" id="A0AAN8DBY9"/>
<comment type="caution">
    <text evidence="3">The sequence shown here is derived from an EMBL/GenBank/DDBJ whole genome shotgun (WGS) entry which is preliminary data.</text>
</comment>